<accession>A0A314XM04</accession>
<evidence type="ECO:0000313" key="2">
    <source>
        <dbReference type="Proteomes" id="UP000250321"/>
    </source>
</evidence>
<reference evidence="1 2" key="1">
    <citation type="submission" date="2018-02" db="EMBL/GenBank/DDBJ databases">
        <title>Draft genome of wild Prunus yedoensis var. nudiflora.</title>
        <authorList>
            <person name="Baek S."/>
            <person name="Kim J.-H."/>
            <person name="Choi K."/>
            <person name="Kim G.-B."/>
            <person name="Cho A."/>
            <person name="Jang H."/>
            <person name="Shin C.-H."/>
            <person name="Yu H.-J."/>
            <person name="Mun J.-H."/>
        </authorList>
    </citation>
    <scope>NUCLEOTIDE SEQUENCE [LARGE SCALE GENOMIC DNA]</scope>
    <source>
        <strain evidence="2">cv. Jeju island</strain>
        <tissue evidence="1">Leaf</tissue>
    </source>
</reference>
<keyword evidence="2" id="KW-1185">Reference proteome</keyword>
<name>A0A314XM04_PRUYE</name>
<dbReference type="Proteomes" id="UP000250321">
    <property type="component" value="Unassembled WGS sequence"/>
</dbReference>
<proteinExistence type="predicted"/>
<organism evidence="1 2">
    <name type="scientific">Prunus yedoensis var. nudiflora</name>
    <dbReference type="NCBI Taxonomy" id="2094558"/>
    <lineage>
        <taxon>Eukaryota</taxon>
        <taxon>Viridiplantae</taxon>
        <taxon>Streptophyta</taxon>
        <taxon>Embryophyta</taxon>
        <taxon>Tracheophyta</taxon>
        <taxon>Spermatophyta</taxon>
        <taxon>Magnoliopsida</taxon>
        <taxon>eudicotyledons</taxon>
        <taxon>Gunneridae</taxon>
        <taxon>Pentapetalae</taxon>
        <taxon>rosids</taxon>
        <taxon>fabids</taxon>
        <taxon>Rosales</taxon>
        <taxon>Rosaceae</taxon>
        <taxon>Amygdaloideae</taxon>
        <taxon>Amygdaleae</taxon>
        <taxon>Prunus</taxon>
    </lineage>
</organism>
<gene>
    <name evidence="1" type="ORF">Pyn_21126</name>
</gene>
<evidence type="ECO:0000313" key="1">
    <source>
        <dbReference type="EMBL" id="PQP93379.1"/>
    </source>
</evidence>
<comment type="caution">
    <text evidence="1">The sequence shown here is derived from an EMBL/GenBank/DDBJ whole genome shotgun (WGS) entry which is preliminary data.</text>
</comment>
<sequence length="65" mass="7530">MEELDLISNRIRVFQRVIVKAVEGNVEEEAEETLLGMRQVATLCEFDVRLKWHAPDEMMDAIVLV</sequence>
<protein>
    <submittedName>
        <fullName evidence="1">Uncharacterized protein</fullName>
    </submittedName>
</protein>
<dbReference type="AlphaFoldDB" id="A0A314XM04"/>
<dbReference type="EMBL" id="PJQY01002464">
    <property type="protein sequence ID" value="PQP93379.1"/>
    <property type="molecule type" value="Genomic_DNA"/>
</dbReference>